<protein>
    <submittedName>
        <fullName evidence="2">Uncharacterized protein</fullName>
    </submittedName>
</protein>
<dbReference type="AlphaFoldDB" id="A0A2Z3GWX6"/>
<proteinExistence type="predicted"/>
<feature type="region of interest" description="Disordered" evidence="1">
    <location>
        <begin position="86"/>
        <end position="108"/>
    </location>
</feature>
<accession>A0A2Z3GWX6</accession>
<dbReference type="EMBL" id="CP025958">
    <property type="protein sequence ID" value="AWM37858.1"/>
    <property type="molecule type" value="Genomic_DNA"/>
</dbReference>
<evidence type="ECO:0000313" key="2">
    <source>
        <dbReference type="EMBL" id="AWM37858.1"/>
    </source>
</evidence>
<sequence>MEYLQSFVVLLTLRRAGLKAPVVQPVPVSFLEPDAREIGEEEVVELAMESLRSGWRAESMGPLRQWQTVDWVLVESAKEWVVASDPAKVSRTSYVPDTSRRKYTPSEN</sequence>
<reference evidence="2 3" key="1">
    <citation type="submission" date="2018-01" db="EMBL/GenBank/DDBJ databases">
        <title>G. obscuriglobus.</title>
        <authorList>
            <person name="Franke J."/>
            <person name="Blomberg W."/>
            <person name="Selmecki A."/>
        </authorList>
    </citation>
    <scope>NUCLEOTIDE SEQUENCE [LARGE SCALE GENOMIC DNA]</scope>
    <source>
        <strain evidence="2 3">DSM 5831</strain>
    </source>
</reference>
<dbReference type="Proteomes" id="UP000245802">
    <property type="component" value="Chromosome"/>
</dbReference>
<keyword evidence="3" id="KW-1185">Reference proteome</keyword>
<organism evidence="2 3">
    <name type="scientific">Gemmata obscuriglobus</name>
    <dbReference type="NCBI Taxonomy" id="114"/>
    <lineage>
        <taxon>Bacteria</taxon>
        <taxon>Pseudomonadati</taxon>
        <taxon>Planctomycetota</taxon>
        <taxon>Planctomycetia</taxon>
        <taxon>Gemmatales</taxon>
        <taxon>Gemmataceae</taxon>
        <taxon>Gemmata</taxon>
    </lineage>
</organism>
<evidence type="ECO:0000313" key="3">
    <source>
        <dbReference type="Proteomes" id="UP000245802"/>
    </source>
</evidence>
<dbReference type="KEGG" id="gog:C1280_13200"/>
<name>A0A2Z3GWX6_9BACT</name>
<evidence type="ECO:0000256" key="1">
    <source>
        <dbReference type="SAM" id="MobiDB-lite"/>
    </source>
</evidence>
<gene>
    <name evidence="2" type="ORF">C1280_13200</name>
</gene>